<protein>
    <submittedName>
        <fullName evidence="2">Uncharacterized protein</fullName>
    </submittedName>
</protein>
<accession>A0A914XMW1</accession>
<evidence type="ECO:0000313" key="2">
    <source>
        <dbReference type="WBParaSite" id="PSAMB.scaffold9635size4768.g32632.t1"/>
    </source>
</evidence>
<name>A0A914XMW1_9BILA</name>
<keyword evidence="1" id="KW-1185">Reference proteome</keyword>
<reference evidence="2" key="1">
    <citation type="submission" date="2022-11" db="UniProtKB">
        <authorList>
            <consortium name="WormBaseParasite"/>
        </authorList>
    </citation>
    <scope>IDENTIFICATION</scope>
</reference>
<dbReference type="AlphaFoldDB" id="A0A914XMW1"/>
<sequence>MRESYDATIDSLLENKLTKNTTRSLGLFKEERLRRCVVLTTKGYATQPWIDSAPDTVRFRGISTKHYDNWRQLHYEIFEREFKSDNVPPSVMTAQITTSFGQYITLLAQRTGRAPRHWLAPATTAAGVAGAAGPAAAATGPAGTAAPAATAAAGGVRDSRARDRRPVEIAALTKQSGQQQADYESIM</sequence>
<dbReference type="WBParaSite" id="PSAMB.scaffold9635size4768.g32632.t1">
    <property type="protein sequence ID" value="PSAMB.scaffold9635size4768.g32632.t1"/>
    <property type="gene ID" value="PSAMB.scaffold9635size4768.g32632"/>
</dbReference>
<evidence type="ECO:0000313" key="1">
    <source>
        <dbReference type="Proteomes" id="UP000887566"/>
    </source>
</evidence>
<proteinExistence type="predicted"/>
<organism evidence="1 2">
    <name type="scientific">Plectus sambesii</name>
    <dbReference type="NCBI Taxonomy" id="2011161"/>
    <lineage>
        <taxon>Eukaryota</taxon>
        <taxon>Metazoa</taxon>
        <taxon>Ecdysozoa</taxon>
        <taxon>Nematoda</taxon>
        <taxon>Chromadorea</taxon>
        <taxon>Plectida</taxon>
        <taxon>Plectina</taxon>
        <taxon>Plectoidea</taxon>
        <taxon>Plectidae</taxon>
        <taxon>Plectus</taxon>
    </lineage>
</organism>
<dbReference type="Proteomes" id="UP000887566">
    <property type="component" value="Unplaced"/>
</dbReference>